<dbReference type="Pfam" id="PF00076">
    <property type="entry name" value="RRM_1"/>
    <property type="match status" value="3"/>
</dbReference>
<dbReference type="EMBL" id="CM004390">
    <property type="protein sequence ID" value="OAY51865.1"/>
    <property type="molecule type" value="Genomic_DNA"/>
</dbReference>
<feature type="domain" description="RRM" evidence="6">
    <location>
        <begin position="23"/>
        <end position="95"/>
    </location>
</feature>
<feature type="domain" description="RRM" evidence="6">
    <location>
        <begin position="213"/>
        <end position="286"/>
    </location>
</feature>
<comment type="subcellular location">
    <subcellularLocation>
        <location evidence="1">Nucleus</location>
    </subcellularLocation>
</comment>
<evidence type="ECO:0000256" key="1">
    <source>
        <dbReference type="ARBA" id="ARBA00004123"/>
    </source>
</evidence>
<dbReference type="InterPro" id="IPR035979">
    <property type="entry name" value="RBD_domain_sf"/>
</dbReference>
<evidence type="ECO:0000256" key="2">
    <source>
        <dbReference type="ARBA" id="ARBA00022884"/>
    </source>
</evidence>
<feature type="compositionally biased region" description="Basic and acidic residues" evidence="5">
    <location>
        <begin position="424"/>
        <end position="433"/>
    </location>
</feature>
<reference evidence="7" key="1">
    <citation type="submission" date="2016-02" db="EMBL/GenBank/DDBJ databases">
        <title>WGS assembly of Manihot esculenta.</title>
        <authorList>
            <person name="Bredeson J.V."/>
            <person name="Prochnik S.E."/>
            <person name="Lyons J.B."/>
            <person name="Schmutz J."/>
            <person name="Grimwood J."/>
            <person name="Vrebalov J."/>
            <person name="Bart R.S."/>
            <person name="Amuge T."/>
            <person name="Ferguson M.E."/>
            <person name="Green R."/>
            <person name="Putnam N."/>
            <person name="Stites J."/>
            <person name="Rounsley S."/>
            <person name="Rokhsar D.S."/>
        </authorList>
    </citation>
    <scope>NUCLEOTIDE SEQUENCE [LARGE SCALE GENOMIC DNA]</scope>
    <source>
        <tissue evidence="7">Leaf</tissue>
    </source>
</reference>
<feature type="region of interest" description="Disordered" evidence="5">
    <location>
        <begin position="385"/>
        <end position="444"/>
    </location>
</feature>
<dbReference type="PANTHER" id="PTHR23189">
    <property type="entry name" value="RNA RECOGNITION MOTIF-CONTAINING"/>
    <property type="match status" value="1"/>
</dbReference>
<dbReference type="CDD" id="cd00590">
    <property type="entry name" value="RRM_SF"/>
    <property type="match status" value="2"/>
</dbReference>
<sequence length="988" mass="108381">MAPPIKSSKVGYKELDELESPSNSLWVGNLGADVSDSDLMGVFAKYGALDSVTTYTSRSYAFLYFKRVEDAAAAKEALQGTILRGSPLKIEFARPAKPCKHLWVGGFSPAISKEQLEEEFLKFGTIEEFKFHRDRNTAFIEYVKLEDALEAMRNMNGKRIGGDLIRVDFLRSQSLRRDQLYEFRDSKESQFSGVRRTQPSQLLGCRREGLPSNVLWVGYPPSVQIDEQMLHNAMILFGEIERIKSFPSRHYSFVEFRSVDEARRAKEGLQGRLFNDPRITIMYSSSELAPGKEYSSFSPGVKGTRPEVFNEHILGSSQLEILDHHRTLGLNTFPGPLTPSNIHRSNVPLRPFGAQVGFDAALSNAEYNDLAPLHSFRDGNPNITMGPNWRRPSPPPSGILPSPGSRIRPPMRSVSTGWDVLDPSQREPKRSRIDSPLPIDDDSFASRKIDDRGLGLDKAYRLGPIADGGISGPLINAQGKRSLSPVGVRGGLGSHRRQLGNDYIWRGIIAKGGTPVCHARCVPIDKGIESELPEVVNCSARTGLDMLTKHYAEAIGFDIVFFLPDSEDDFASYTEFLRYLGSKDRAGVAKFDDGTTLFLVPPSDFLTKVLKVAGPERLYGVVLKMPHVPGSALIQPQLQQPGHFPQYIDRHHIPPPEAEYNQIPQDEHMMPLDYRVLHEDSKSLSKSFYTPPTEAIAEQSIPQDYASNNSVAASQAGVSLTPELIATLTSLMPANAQSTGLEGGQPVSGSVVRPPYSAVATDKGTSSLGWKNDNQVSGNTNHVQFGNQFNSQAQVPSQFQPHLSLSKGPYNPAMVPANTQIQDSSINLSHQDGIPSRSLTSVSMPSQSGQVGVSSQVSQQYKLDVPHQKGYGGMVHGTDVSASYNPPVIQQPNNHVAFSSQAQGGNQSQVQSGMALSADKLNQQNPSQMQQFQTALPGAAQGTSEVEVDKNQRYQSTLQFAASLLLQIQQQQQQQTGNPAVRGSGNQQ</sequence>
<dbReference type="SMART" id="SM00360">
    <property type="entry name" value="RRM"/>
    <property type="match status" value="3"/>
</dbReference>
<dbReference type="GO" id="GO:0003723">
    <property type="term" value="F:RNA binding"/>
    <property type="evidence" value="ECO:0000318"/>
    <property type="project" value="GO_Central"/>
</dbReference>
<gene>
    <name evidence="7" type="ORF">MANES_04G039300</name>
</gene>
<dbReference type="STRING" id="3983.A0A2C9VZG1"/>
<dbReference type="FunFam" id="3.30.70.330:FF:000415">
    <property type="entry name" value="Flowering time control protein FPA"/>
    <property type="match status" value="1"/>
</dbReference>
<keyword evidence="2 4" id="KW-0694">RNA-binding</keyword>
<dbReference type="GO" id="GO:0005634">
    <property type="term" value="C:nucleus"/>
    <property type="evidence" value="ECO:0007669"/>
    <property type="project" value="UniProtKB-SubCell"/>
</dbReference>
<dbReference type="InterPro" id="IPR012921">
    <property type="entry name" value="SPOC_C"/>
</dbReference>
<evidence type="ECO:0000256" key="4">
    <source>
        <dbReference type="PROSITE-ProRule" id="PRU00176"/>
    </source>
</evidence>
<dbReference type="InterPro" id="IPR000504">
    <property type="entry name" value="RRM_dom"/>
</dbReference>
<feature type="domain" description="RRM" evidence="6">
    <location>
        <begin position="100"/>
        <end position="172"/>
    </location>
</feature>
<dbReference type="OrthoDB" id="439808at2759"/>
<evidence type="ECO:0000259" key="6">
    <source>
        <dbReference type="PROSITE" id="PS50102"/>
    </source>
</evidence>
<dbReference type="AlphaFoldDB" id="A0A2C9VZG1"/>
<evidence type="ECO:0000256" key="5">
    <source>
        <dbReference type="SAM" id="MobiDB-lite"/>
    </source>
</evidence>
<keyword evidence="3" id="KW-0539">Nucleus</keyword>
<accession>A0A2C9VZG1</accession>
<dbReference type="FunFam" id="3.30.70.330:FF:000497">
    <property type="entry name" value="flowering time control protein FPA"/>
    <property type="match status" value="1"/>
</dbReference>
<evidence type="ECO:0000256" key="3">
    <source>
        <dbReference type="ARBA" id="ARBA00023242"/>
    </source>
</evidence>
<protein>
    <recommendedName>
        <fullName evidence="6">RRM domain-containing protein</fullName>
    </recommendedName>
</protein>
<proteinExistence type="predicted"/>
<feature type="region of interest" description="Disordered" evidence="5">
    <location>
        <begin position="828"/>
        <end position="850"/>
    </location>
</feature>
<name>A0A2C9VZG1_MANES</name>
<dbReference type="SUPFAM" id="SSF54928">
    <property type="entry name" value="RNA-binding domain, RBD"/>
    <property type="match status" value="2"/>
</dbReference>
<dbReference type="InterPro" id="IPR012677">
    <property type="entry name" value="Nucleotide-bd_a/b_plait_sf"/>
</dbReference>
<feature type="compositionally biased region" description="Low complexity" evidence="5">
    <location>
        <begin position="841"/>
        <end position="850"/>
    </location>
</feature>
<organism evidence="7">
    <name type="scientific">Manihot esculenta</name>
    <name type="common">Cassava</name>
    <name type="synonym">Jatropha manihot</name>
    <dbReference type="NCBI Taxonomy" id="3983"/>
    <lineage>
        <taxon>Eukaryota</taxon>
        <taxon>Viridiplantae</taxon>
        <taxon>Streptophyta</taxon>
        <taxon>Embryophyta</taxon>
        <taxon>Tracheophyta</taxon>
        <taxon>Spermatophyta</taxon>
        <taxon>Magnoliopsida</taxon>
        <taxon>eudicotyledons</taxon>
        <taxon>Gunneridae</taxon>
        <taxon>Pentapetalae</taxon>
        <taxon>rosids</taxon>
        <taxon>fabids</taxon>
        <taxon>Malpighiales</taxon>
        <taxon>Euphorbiaceae</taxon>
        <taxon>Crotonoideae</taxon>
        <taxon>Manihoteae</taxon>
        <taxon>Manihot</taxon>
    </lineage>
</organism>
<dbReference type="PROSITE" id="PS50102">
    <property type="entry name" value="RRM"/>
    <property type="match status" value="3"/>
</dbReference>
<dbReference type="Pfam" id="PF07744">
    <property type="entry name" value="SPOC"/>
    <property type="match status" value="1"/>
</dbReference>
<dbReference type="Gene3D" id="3.30.70.330">
    <property type="match status" value="3"/>
</dbReference>
<evidence type="ECO:0000313" key="7">
    <source>
        <dbReference type="EMBL" id="OAY51865.1"/>
    </source>
</evidence>